<dbReference type="InterPro" id="IPR050302">
    <property type="entry name" value="Rab_GAP_TBC_domain"/>
</dbReference>
<dbReference type="InterPro" id="IPR000195">
    <property type="entry name" value="Rab-GAP-TBC_dom"/>
</dbReference>
<dbReference type="InterPro" id="IPR035969">
    <property type="entry name" value="Rab-GAP_TBC_sf"/>
</dbReference>
<dbReference type="Gene3D" id="1.10.10.750">
    <property type="entry name" value="Ypt/Rab-GAP domain of gyp1p, domain 1"/>
    <property type="match status" value="1"/>
</dbReference>
<organism evidence="2 3">
    <name type="scientific">Tegillarca granosa</name>
    <name type="common">Malaysian cockle</name>
    <name type="synonym">Anadara granosa</name>
    <dbReference type="NCBI Taxonomy" id="220873"/>
    <lineage>
        <taxon>Eukaryota</taxon>
        <taxon>Metazoa</taxon>
        <taxon>Spiralia</taxon>
        <taxon>Lophotrochozoa</taxon>
        <taxon>Mollusca</taxon>
        <taxon>Bivalvia</taxon>
        <taxon>Autobranchia</taxon>
        <taxon>Pteriomorphia</taxon>
        <taxon>Arcoida</taxon>
        <taxon>Arcoidea</taxon>
        <taxon>Arcidae</taxon>
        <taxon>Tegillarca</taxon>
    </lineage>
</organism>
<accession>A0ABQ9E5H4</accession>
<keyword evidence="3" id="KW-1185">Reference proteome</keyword>
<evidence type="ECO:0000259" key="1">
    <source>
        <dbReference type="PROSITE" id="PS50086"/>
    </source>
</evidence>
<dbReference type="PROSITE" id="PS50086">
    <property type="entry name" value="TBC_RABGAP"/>
    <property type="match status" value="1"/>
</dbReference>
<gene>
    <name evidence="2" type="ORF">KUTeg_022187</name>
</gene>
<dbReference type="PANTHER" id="PTHR47219:SF20">
    <property type="entry name" value="TBC1 DOMAIN FAMILY MEMBER 2B"/>
    <property type="match status" value="1"/>
</dbReference>
<protein>
    <recommendedName>
        <fullName evidence="1">Rab-GAP TBC domain-containing protein</fullName>
    </recommendedName>
</protein>
<dbReference type="Proteomes" id="UP001217089">
    <property type="component" value="Unassembled WGS sequence"/>
</dbReference>
<evidence type="ECO:0000313" key="2">
    <source>
        <dbReference type="EMBL" id="KAJ8300668.1"/>
    </source>
</evidence>
<reference evidence="2 3" key="1">
    <citation type="submission" date="2022-12" db="EMBL/GenBank/DDBJ databases">
        <title>Chromosome-level genome of Tegillarca granosa.</title>
        <authorList>
            <person name="Kim J."/>
        </authorList>
    </citation>
    <scope>NUCLEOTIDE SEQUENCE [LARGE SCALE GENOMIC DNA]</scope>
    <source>
        <strain evidence="2">Teg-2019</strain>
        <tissue evidence="2">Adductor muscle</tissue>
    </source>
</reference>
<dbReference type="EMBL" id="JARBDR010000919">
    <property type="protein sequence ID" value="KAJ8300668.1"/>
    <property type="molecule type" value="Genomic_DNA"/>
</dbReference>
<dbReference type="SUPFAM" id="SSF47923">
    <property type="entry name" value="Ypt/Rab-GAP domain of gyp1p"/>
    <property type="match status" value="1"/>
</dbReference>
<feature type="domain" description="Rab-GAP TBC" evidence="1">
    <location>
        <begin position="145"/>
        <end position="221"/>
    </location>
</feature>
<comment type="caution">
    <text evidence="2">The sequence shown here is derived from an EMBL/GenBank/DDBJ whole genome shotgun (WGS) entry which is preliminary data.</text>
</comment>
<proteinExistence type="predicted"/>
<evidence type="ECO:0000313" key="3">
    <source>
        <dbReference type="Proteomes" id="UP001217089"/>
    </source>
</evidence>
<dbReference type="PANTHER" id="PTHR47219">
    <property type="entry name" value="RAB GTPASE-ACTIVATING PROTEIN 1-LIKE"/>
    <property type="match status" value="1"/>
</dbReference>
<sequence>MRRKLRCLEAEIDKWKIDYVSLVQSSIHFPGGDTMDEAELILYGGDRHKKRIKSMLDEARRVNPSLPTYESLSNGEVHVDAYGFKHVFSDNGLMLHYLCMELTQHYTMQAGTYEEHQRRWTYFMRQHGKCVTNNYKELKHLCRAGIPDRFRRQVWRQLIHTKVKDVIQEKGQHYFRNLCNILPDSPLASCYRKQISLDLMRTMPSNVKFCNPGSKGVSKLV</sequence>
<name>A0ABQ9E5H4_TEGGR</name>